<evidence type="ECO:0000259" key="9">
    <source>
        <dbReference type="Pfam" id="PF00185"/>
    </source>
</evidence>
<dbReference type="SUPFAM" id="SSF53671">
    <property type="entry name" value="Aspartate/ornithine carbamoyltransferase"/>
    <property type="match status" value="1"/>
</dbReference>
<dbReference type="NCBIfam" id="TIGR00658">
    <property type="entry name" value="orni_carb_tr"/>
    <property type="match status" value="1"/>
</dbReference>
<dbReference type="GO" id="GO:0005737">
    <property type="term" value="C:cytoplasm"/>
    <property type="evidence" value="ECO:0007669"/>
    <property type="project" value="UniProtKB-SubCell"/>
</dbReference>
<dbReference type="GO" id="GO:0004585">
    <property type="term" value="F:ornithine carbamoyltransferase activity"/>
    <property type="evidence" value="ECO:0007669"/>
    <property type="project" value="UniProtKB-UniRule"/>
</dbReference>
<dbReference type="InterPro" id="IPR036901">
    <property type="entry name" value="Asp/Orn_carbamoylTrfase_sf"/>
</dbReference>
<dbReference type="EC" id="2.1.3.3" evidence="3 7"/>
<dbReference type="PANTHER" id="PTHR45753:SF1">
    <property type="entry name" value="ORNITHINE CARBAMOYLTRANSFERASE, CATABOLIC"/>
    <property type="match status" value="1"/>
</dbReference>
<gene>
    <name evidence="11" type="primary">argF</name>
    <name evidence="11" type="ORF">ELX58_03555</name>
</gene>
<dbReference type="PANTHER" id="PTHR45753">
    <property type="entry name" value="ORNITHINE CARBAMOYLTRANSFERASE, MITOCHONDRIAL"/>
    <property type="match status" value="1"/>
</dbReference>
<sequence length="342" mass="38119">MAEVKNTLYGQSVIADEDFTADQLNYLIDFAIRLKAQKVKGIFPPYLAHKNIAGIFMKPSTRTRSAFEIAAADCGAHFVYLDAQGSHISTSESIIDTAKVLGALYDGIEFRGYKQRDVEDLAKYSGVPVWNGLTDTNHPTQMLADFMTVKENFGHIKGINLAYLGDGSDNVANSLLIGGAILGVNVRIVSPKGYQPKAHSVKLANRFAKKSGSKIMITDNVKRGVKDANVIYTDVWLSMGVPESEITKRIHTMLPYQVNEKVMLETGHASDGQLIFMHCLPSYHNMQTINAQKIYEKYHLEPFEVTDSVFNNARYARQFQEAGNRMHSIKAMMIATLNPKKF</sequence>
<dbReference type="Pfam" id="PF00185">
    <property type="entry name" value="OTCace"/>
    <property type="match status" value="1"/>
</dbReference>
<dbReference type="PROSITE" id="PS00097">
    <property type="entry name" value="CARBAMOYLTRANSFERASE"/>
    <property type="match status" value="1"/>
</dbReference>
<keyword evidence="5 8" id="KW-0808">Transferase</keyword>
<dbReference type="RefSeq" id="WP_133441789.1">
    <property type="nucleotide sequence ID" value="NZ_CP034726.1"/>
</dbReference>
<dbReference type="OrthoDB" id="9802587at2"/>
<dbReference type="AlphaFoldDB" id="A0A4P6ZKP4"/>
<evidence type="ECO:0000256" key="7">
    <source>
        <dbReference type="NCBIfam" id="TIGR00658"/>
    </source>
</evidence>
<evidence type="ECO:0000313" key="11">
    <source>
        <dbReference type="EMBL" id="QBP18228.1"/>
    </source>
</evidence>
<evidence type="ECO:0000256" key="4">
    <source>
        <dbReference type="ARBA" id="ARBA00022490"/>
    </source>
</evidence>
<dbReference type="InterPro" id="IPR006131">
    <property type="entry name" value="Asp_carbamoyltransf_Asp/Orn-bd"/>
</dbReference>
<dbReference type="PRINTS" id="PR00102">
    <property type="entry name" value="OTCASE"/>
</dbReference>
<dbReference type="FunFam" id="3.40.50.1370:FF:000008">
    <property type="entry name" value="Ornithine carbamoyltransferase"/>
    <property type="match status" value="1"/>
</dbReference>
<comment type="similarity">
    <text evidence="2">Belongs to the aspartate/ornithine carbamoyltransferase superfamily. OTCase family.</text>
</comment>
<keyword evidence="12" id="KW-1185">Reference proteome</keyword>
<dbReference type="PRINTS" id="PR00100">
    <property type="entry name" value="AOTCASE"/>
</dbReference>
<proteinExistence type="inferred from homology"/>
<name>A0A4P6ZKP4_9LACO</name>
<evidence type="ECO:0000256" key="1">
    <source>
        <dbReference type="ARBA" id="ARBA00004496"/>
    </source>
</evidence>
<keyword evidence="4" id="KW-0963">Cytoplasm</keyword>
<organism evidence="11 12">
    <name type="scientific">Acetilactobacillus jinshanensis</name>
    <dbReference type="NCBI Taxonomy" id="1720083"/>
    <lineage>
        <taxon>Bacteria</taxon>
        <taxon>Bacillati</taxon>
        <taxon>Bacillota</taxon>
        <taxon>Bacilli</taxon>
        <taxon>Lactobacillales</taxon>
        <taxon>Lactobacillaceae</taxon>
        <taxon>Acetilactobacillus</taxon>
    </lineage>
</organism>
<evidence type="ECO:0000256" key="6">
    <source>
        <dbReference type="ARBA" id="ARBA00048772"/>
    </source>
</evidence>
<dbReference type="GO" id="GO:0016597">
    <property type="term" value="F:amino acid binding"/>
    <property type="evidence" value="ECO:0007669"/>
    <property type="project" value="InterPro"/>
</dbReference>
<accession>A0A4P6ZKP4</accession>
<evidence type="ECO:0000259" key="10">
    <source>
        <dbReference type="Pfam" id="PF02729"/>
    </source>
</evidence>
<dbReference type="Proteomes" id="UP000294321">
    <property type="component" value="Chromosome"/>
</dbReference>
<reference evidence="12" key="1">
    <citation type="submission" date="2018-12" db="EMBL/GenBank/DDBJ databases">
        <title>A new species of lactobacillus.</title>
        <authorList>
            <person name="Jian Y."/>
            <person name="Xin L."/>
            <person name="Hong Z.J."/>
            <person name="Ming L.Z."/>
            <person name="Hong X.Z."/>
        </authorList>
    </citation>
    <scope>NUCLEOTIDE SEQUENCE [LARGE SCALE GENOMIC DNA]</scope>
    <source>
        <strain evidence="12">HSLZ-75</strain>
    </source>
</reference>
<dbReference type="InterPro" id="IPR006130">
    <property type="entry name" value="Asp/Orn_carbamoylTrfase"/>
</dbReference>
<evidence type="ECO:0000256" key="5">
    <source>
        <dbReference type="ARBA" id="ARBA00022679"/>
    </source>
</evidence>
<evidence type="ECO:0000256" key="8">
    <source>
        <dbReference type="RuleBase" id="RU003634"/>
    </source>
</evidence>
<dbReference type="GO" id="GO:0019240">
    <property type="term" value="P:citrulline biosynthetic process"/>
    <property type="evidence" value="ECO:0007669"/>
    <property type="project" value="TreeGrafter"/>
</dbReference>
<dbReference type="Gene3D" id="3.40.50.1370">
    <property type="entry name" value="Aspartate/ornithine carbamoyltransferase"/>
    <property type="match status" value="2"/>
</dbReference>
<dbReference type="InterPro" id="IPR006132">
    <property type="entry name" value="Asp/Orn_carbamoyltranf_P-bd"/>
</dbReference>
<dbReference type="Pfam" id="PF02729">
    <property type="entry name" value="OTCace_N"/>
    <property type="match status" value="1"/>
</dbReference>
<dbReference type="InterPro" id="IPR002292">
    <property type="entry name" value="Orn/put_carbamltrans"/>
</dbReference>
<comment type="subcellular location">
    <subcellularLocation>
        <location evidence="1">Cytoplasm</location>
    </subcellularLocation>
</comment>
<dbReference type="GO" id="GO:0042450">
    <property type="term" value="P:L-arginine biosynthetic process via ornithine"/>
    <property type="evidence" value="ECO:0007669"/>
    <property type="project" value="UniProtKB-UniRule"/>
</dbReference>
<feature type="domain" description="Aspartate/ornithine carbamoyltransferase Asp/Orn-binding" evidence="9">
    <location>
        <begin position="157"/>
        <end position="335"/>
    </location>
</feature>
<dbReference type="EMBL" id="CP034726">
    <property type="protein sequence ID" value="QBP18228.1"/>
    <property type="molecule type" value="Genomic_DNA"/>
</dbReference>
<evidence type="ECO:0000256" key="2">
    <source>
        <dbReference type="ARBA" id="ARBA00007805"/>
    </source>
</evidence>
<feature type="domain" description="Aspartate/ornithine carbamoyltransferase carbamoyl-P binding" evidence="10">
    <location>
        <begin position="12"/>
        <end position="151"/>
    </location>
</feature>
<dbReference type="KEGG" id="lji:ELX58_03555"/>
<evidence type="ECO:0000256" key="3">
    <source>
        <dbReference type="ARBA" id="ARBA00013007"/>
    </source>
</evidence>
<comment type="catalytic activity">
    <reaction evidence="6">
        <text>carbamoyl phosphate + L-ornithine = L-citrulline + phosphate + H(+)</text>
        <dbReference type="Rhea" id="RHEA:19513"/>
        <dbReference type="ChEBI" id="CHEBI:15378"/>
        <dbReference type="ChEBI" id="CHEBI:43474"/>
        <dbReference type="ChEBI" id="CHEBI:46911"/>
        <dbReference type="ChEBI" id="CHEBI:57743"/>
        <dbReference type="ChEBI" id="CHEBI:58228"/>
        <dbReference type="EC" id="2.1.3.3"/>
    </reaction>
</comment>
<evidence type="ECO:0000313" key="12">
    <source>
        <dbReference type="Proteomes" id="UP000294321"/>
    </source>
</evidence>
<protein>
    <recommendedName>
        <fullName evidence="3 7">Ornithine carbamoyltransferase</fullName>
        <ecNumber evidence="3 7">2.1.3.3</ecNumber>
    </recommendedName>
</protein>